<dbReference type="Proteomes" id="UP001501645">
    <property type="component" value="Unassembled WGS sequence"/>
</dbReference>
<evidence type="ECO:0000313" key="3">
    <source>
        <dbReference type="Proteomes" id="UP001501645"/>
    </source>
</evidence>
<keyword evidence="3" id="KW-1185">Reference proteome</keyword>
<gene>
    <name evidence="2" type="ORF">GCM10023351_01140</name>
</gene>
<dbReference type="RefSeq" id="WP_345434847.1">
    <property type="nucleotide sequence ID" value="NZ_BAABKO010000001.1"/>
</dbReference>
<name>A0ABP8ZPI0_9MICO</name>
<protein>
    <recommendedName>
        <fullName evidence="4">DUF333 domain-containing protein</fullName>
    </recommendedName>
</protein>
<feature type="signal peptide" evidence="1">
    <location>
        <begin position="1"/>
        <end position="28"/>
    </location>
</feature>
<accession>A0ABP8ZPI0</accession>
<evidence type="ECO:0000313" key="2">
    <source>
        <dbReference type="EMBL" id="GAA4762483.1"/>
    </source>
</evidence>
<evidence type="ECO:0000256" key="1">
    <source>
        <dbReference type="SAM" id="SignalP"/>
    </source>
</evidence>
<keyword evidence="1" id="KW-0732">Signal</keyword>
<feature type="chain" id="PRO_5046931623" description="DUF333 domain-containing protein" evidence="1">
    <location>
        <begin position="29"/>
        <end position="83"/>
    </location>
</feature>
<organism evidence="2 3">
    <name type="scientific">Microbacterium gilvum</name>
    <dbReference type="NCBI Taxonomy" id="1336204"/>
    <lineage>
        <taxon>Bacteria</taxon>
        <taxon>Bacillati</taxon>
        <taxon>Actinomycetota</taxon>
        <taxon>Actinomycetes</taxon>
        <taxon>Micrococcales</taxon>
        <taxon>Microbacteriaceae</taxon>
        <taxon>Microbacterium</taxon>
    </lineage>
</organism>
<comment type="caution">
    <text evidence="2">The sequence shown here is derived from an EMBL/GenBank/DDBJ whole genome shotgun (WGS) entry which is preliminary data.</text>
</comment>
<sequence length="83" mass="8585">MNNSTITRLSKLRGAAAAVGVLATVALAGCATGSASPETNERRPEQVQAFEVKLDDGRSVLCVWAKSGYGGGLSCDWARAVTD</sequence>
<dbReference type="EMBL" id="BAABKO010000001">
    <property type="protein sequence ID" value="GAA4762483.1"/>
    <property type="molecule type" value="Genomic_DNA"/>
</dbReference>
<evidence type="ECO:0008006" key="4">
    <source>
        <dbReference type="Google" id="ProtNLM"/>
    </source>
</evidence>
<proteinExistence type="predicted"/>
<reference evidence="3" key="1">
    <citation type="journal article" date="2019" name="Int. J. Syst. Evol. Microbiol.">
        <title>The Global Catalogue of Microorganisms (GCM) 10K type strain sequencing project: providing services to taxonomists for standard genome sequencing and annotation.</title>
        <authorList>
            <consortium name="The Broad Institute Genomics Platform"/>
            <consortium name="The Broad Institute Genome Sequencing Center for Infectious Disease"/>
            <person name="Wu L."/>
            <person name="Ma J."/>
        </authorList>
    </citation>
    <scope>NUCLEOTIDE SEQUENCE [LARGE SCALE GENOMIC DNA]</scope>
    <source>
        <strain evidence="3">JCM 18537</strain>
    </source>
</reference>